<accession>A0A0C3AD16</accession>
<reference evidence="3 4" key="1">
    <citation type="submission" date="2014-04" db="EMBL/GenBank/DDBJ databases">
        <authorList>
            <consortium name="DOE Joint Genome Institute"/>
            <person name="Kuo A."/>
            <person name="Zuccaro A."/>
            <person name="Kohler A."/>
            <person name="Nagy L.G."/>
            <person name="Floudas D."/>
            <person name="Copeland A."/>
            <person name="Barry K.W."/>
            <person name="Cichocki N."/>
            <person name="Veneault-Fourrey C."/>
            <person name="LaButti K."/>
            <person name="Lindquist E.A."/>
            <person name="Lipzen A."/>
            <person name="Lundell T."/>
            <person name="Morin E."/>
            <person name="Murat C."/>
            <person name="Sun H."/>
            <person name="Tunlid A."/>
            <person name="Henrissat B."/>
            <person name="Grigoriev I.V."/>
            <person name="Hibbett D.S."/>
            <person name="Martin F."/>
            <person name="Nordberg H.P."/>
            <person name="Cantor M.N."/>
            <person name="Hua S.X."/>
        </authorList>
    </citation>
    <scope>NUCLEOTIDE SEQUENCE [LARGE SCALE GENOMIC DNA]</scope>
    <source>
        <strain evidence="3 4">MAFF 305830</strain>
    </source>
</reference>
<keyword evidence="4" id="KW-1185">Reference proteome</keyword>
<evidence type="ECO:0000256" key="1">
    <source>
        <dbReference type="SAM" id="MobiDB-lite"/>
    </source>
</evidence>
<dbReference type="InterPro" id="IPR008266">
    <property type="entry name" value="Tyr_kinase_AS"/>
</dbReference>
<dbReference type="HOGENOM" id="CLU_1051962_0_0_1"/>
<organism evidence="3 4">
    <name type="scientific">Serendipita vermifera MAFF 305830</name>
    <dbReference type="NCBI Taxonomy" id="933852"/>
    <lineage>
        <taxon>Eukaryota</taxon>
        <taxon>Fungi</taxon>
        <taxon>Dikarya</taxon>
        <taxon>Basidiomycota</taxon>
        <taxon>Agaricomycotina</taxon>
        <taxon>Agaricomycetes</taxon>
        <taxon>Sebacinales</taxon>
        <taxon>Serendipitaceae</taxon>
        <taxon>Serendipita</taxon>
    </lineage>
</organism>
<dbReference type="AlphaFoldDB" id="A0A0C3AD16"/>
<dbReference type="SUPFAM" id="SSF56112">
    <property type="entry name" value="Protein kinase-like (PK-like)"/>
    <property type="match status" value="1"/>
</dbReference>
<dbReference type="PANTHER" id="PTHR38248">
    <property type="entry name" value="FUNK1 6"/>
    <property type="match status" value="1"/>
</dbReference>
<feature type="non-terminal residue" evidence="3">
    <location>
        <position position="1"/>
    </location>
</feature>
<feature type="region of interest" description="Disordered" evidence="1">
    <location>
        <begin position="240"/>
        <end position="265"/>
    </location>
</feature>
<protein>
    <recommendedName>
        <fullName evidence="2">Protein kinase domain-containing protein</fullName>
    </recommendedName>
</protein>
<dbReference type="Gene3D" id="1.10.510.10">
    <property type="entry name" value="Transferase(Phosphotransferase) domain 1"/>
    <property type="match status" value="1"/>
</dbReference>
<dbReference type="InterPro" id="IPR000719">
    <property type="entry name" value="Prot_kinase_dom"/>
</dbReference>
<name>A0A0C3AD16_SERVB</name>
<feature type="domain" description="Protein kinase" evidence="2">
    <location>
        <begin position="1"/>
        <end position="228"/>
    </location>
</feature>
<evidence type="ECO:0000259" key="2">
    <source>
        <dbReference type="PROSITE" id="PS50011"/>
    </source>
</evidence>
<dbReference type="PANTHER" id="PTHR38248:SF2">
    <property type="entry name" value="FUNK1 11"/>
    <property type="match status" value="1"/>
</dbReference>
<proteinExistence type="predicted"/>
<dbReference type="Pfam" id="PF17667">
    <property type="entry name" value="Pkinase_fungal"/>
    <property type="match status" value="1"/>
</dbReference>
<gene>
    <name evidence="3" type="ORF">M408DRAFT_28662</name>
</gene>
<evidence type="ECO:0000313" key="3">
    <source>
        <dbReference type="EMBL" id="KIM22535.1"/>
    </source>
</evidence>
<dbReference type="PROSITE" id="PS50011">
    <property type="entry name" value="PROTEIN_KINASE_DOM"/>
    <property type="match status" value="1"/>
</dbReference>
<dbReference type="InterPro" id="IPR040976">
    <property type="entry name" value="Pkinase_fungal"/>
</dbReference>
<dbReference type="PROSITE" id="PS00109">
    <property type="entry name" value="PROTEIN_KINASE_TYR"/>
    <property type="match status" value="1"/>
</dbReference>
<reference evidence="4" key="2">
    <citation type="submission" date="2015-01" db="EMBL/GenBank/DDBJ databases">
        <title>Evolutionary Origins and Diversification of the Mycorrhizal Mutualists.</title>
        <authorList>
            <consortium name="DOE Joint Genome Institute"/>
            <consortium name="Mycorrhizal Genomics Consortium"/>
            <person name="Kohler A."/>
            <person name="Kuo A."/>
            <person name="Nagy L.G."/>
            <person name="Floudas D."/>
            <person name="Copeland A."/>
            <person name="Barry K.W."/>
            <person name="Cichocki N."/>
            <person name="Veneault-Fourrey C."/>
            <person name="LaButti K."/>
            <person name="Lindquist E.A."/>
            <person name="Lipzen A."/>
            <person name="Lundell T."/>
            <person name="Morin E."/>
            <person name="Murat C."/>
            <person name="Riley R."/>
            <person name="Ohm R."/>
            <person name="Sun H."/>
            <person name="Tunlid A."/>
            <person name="Henrissat B."/>
            <person name="Grigoriev I.V."/>
            <person name="Hibbett D.S."/>
            <person name="Martin F."/>
        </authorList>
    </citation>
    <scope>NUCLEOTIDE SEQUENCE [LARGE SCALE GENOMIC DNA]</scope>
    <source>
        <strain evidence="4">MAFF 305830</strain>
    </source>
</reference>
<sequence length="265" mass="30443">RRGNRRKHYRIVFKGKAGQALHDISSPREYFTGLLGGVKALRALRKAGYIHRDLSTGNVLLVKGDQGKADHGVLIDLEYAKRFPDTGEESHNVRTGTFEFMACEVDARDFLFLPDTSDDTVVPWFHNPIHDIESIWWIAVWDYRHVNATMRSLFRDLAGRSNFVHSPSFFLRKCPEIPTNVRHSLHAWLVSIRSQYTELESLVPKQSHRTFDYNSVFEAAIRFIEAILKEQAFTFPAEAERPAGFTDGLPPKRQKVQKQDDEDSS</sequence>
<evidence type="ECO:0000313" key="4">
    <source>
        <dbReference type="Proteomes" id="UP000054097"/>
    </source>
</evidence>
<dbReference type="GO" id="GO:0004672">
    <property type="term" value="F:protein kinase activity"/>
    <property type="evidence" value="ECO:0007669"/>
    <property type="project" value="InterPro"/>
</dbReference>
<dbReference type="Proteomes" id="UP000054097">
    <property type="component" value="Unassembled WGS sequence"/>
</dbReference>
<dbReference type="GO" id="GO:0005524">
    <property type="term" value="F:ATP binding"/>
    <property type="evidence" value="ECO:0007669"/>
    <property type="project" value="InterPro"/>
</dbReference>
<dbReference type="EMBL" id="KN824354">
    <property type="protein sequence ID" value="KIM22535.1"/>
    <property type="molecule type" value="Genomic_DNA"/>
</dbReference>
<dbReference type="STRING" id="933852.A0A0C3AD16"/>
<dbReference type="OrthoDB" id="3271139at2759"/>
<dbReference type="InterPro" id="IPR011009">
    <property type="entry name" value="Kinase-like_dom_sf"/>
</dbReference>